<dbReference type="Proteomes" id="UP000075430">
    <property type="component" value="Unassembled WGS sequence"/>
</dbReference>
<name>A0A150F2M0_9BACI</name>
<organism evidence="1 2">
    <name type="scientific">Bacillus nakamurai</name>
    <dbReference type="NCBI Taxonomy" id="1793963"/>
    <lineage>
        <taxon>Bacteria</taxon>
        <taxon>Bacillati</taxon>
        <taxon>Bacillota</taxon>
        <taxon>Bacilli</taxon>
        <taxon>Bacillales</taxon>
        <taxon>Bacillaceae</taxon>
        <taxon>Bacillus</taxon>
    </lineage>
</organism>
<dbReference type="AlphaFoldDB" id="A0A150F2M0"/>
<dbReference type="STRING" id="1793963.AXI58_04415"/>
<dbReference type="RefSeq" id="WP_061523165.1">
    <property type="nucleotide sequence ID" value="NZ_JANBMN010000031.1"/>
</dbReference>
<proteinExistence type="predicted"/>
<reference evidence="2" key="1">
    <citation type="submission" date="2016-02" db="EMBL/GenBank/DDBJ databases">
        <authorList>
            <person name="Dunlap C."/>
        </authorList>
    </citation>
    <scope>NUCLEOTIDE SEQUENCE [LARGE SCALE GENOMIC DNA]</scope>
    <source>
        <strain evidence="2">NRRL B-41092</strain>
    </source>
</reference>
<dbReference type="Gene3D" id="2.40.10.370">
    <property type="entry name" value="Protein of unknown function DUF3599"/>
    <property type="match status" value="1"/>
</dbReference>
<gene>
    <name evidence="1" type="ORF">AXI58_04415</name>
</gene>
<comment type="caution">
    <text evidence="1">The sequence shown here is derived from an EMBL/GenBank/DDBJ whole genome shotgun (WGS) entry which is preliminary data.</text>
</comment>
<dbReference type="InterPro" id="IPR024556">
    <property type="entry name" value="DUF3599"/>
</dbReference>
<evidence type="ECO:0000313" key="2">
    <source>
        <dbReference type="Proteomes" id="UP000075430"/>
    </source>
</evidence>
<protein>
    <submittedName>
        <fullName evidence="1">Phage portal protein</fullName>
    </submittedName>
</protein>
<evidence type="ECO:0000313" key="1">
    <source>
        <dbReference type="EMBL" id="KXZ13390.1"/>
    </source>
</evidence>
<dbReference type="EMBL" id="LSBA01000038">
    <property type="protein sequence ID" value="KXZ13390.1"/>
    <property type="molecule type" value="Genomic_DNA"/>
</dbReference>
<dbReference type="InterPro" id="IPR038667">
    <property type="entry name" value="XkdH-like_sf"/>
</dbReference>
<sequence length="118" mass="13999">MSYERLLTDRCDIYHETASVPESGRFGIPAQKLQPVFTYPDTPDEQGVPCCFTEKQQQLIQLEPDHKVYQRFLVHFPIDTVLRVNDKIIWEDHVYILEMPKKVRHHHWEAIAVRDGRL</sequence>
<dbReference type="Pfam" id="PF12206">
    <property type="entry name" value="DUF3599"/>
    <property type="match status" value="1"/>
</dbReference>
<accession>A0A150F2M0</accession>
<keyword evidence="2" id="KW-1185">Reference proteome</keyword>
<dbReference type="OrthoDB" id="2055104at2"/>